<sequence>MSNDQELRKLRPRRGVPSHENEDAAKKPQTILPRPCPSTTSHGPENRPARGQQGRPEAPRKPPRAKSRRSVLYLKKEGAHAASAMTIREGLTRVRNKPLKDSERYIVGKQQIHRCGCAAAGAVDGDATTPRCKSSFPLISIKAARKHFREVHYAADEKQTDRIVRCRWIGCTKTLKFRDTGRHFSQHFGACYRCPNYPACRWGGSISRADALTRHMERCPVEREKRAAHLQADGPRDFEVSTPMPEQPEAGPSNPRKRSRSCVQDFEEEEYHDNSEQHWDPNDEYDEDYVPSKSVKKGKQHARKRRRD</sequence>
<protein>
    <submittedName>
        <fullName evidence="2">Uncharacterized protein</fullName>
    </submittedName>
</protein>
<feature type="region of interest" description="Disordered" evidence="1">
    <location>
        <begin position="1"/>
        <end position="69"/>
    </location>
</feature>
<reference evidence="2" key="1">
    <citation type="submission" date="2019-01" db="EMBL/GenBank/DDBJ databases">
        <title>Draft genome sequences of three monokaryotic isolates of the white-rot basidiomycete fungus Dichomitus squalens.</title>
        <authorList>
            <consortium name="DOE Joint Genome Institute"/>
            <person name="Lopez S.C."/>
            <person name="Andreopoulos B."/>
            <person name="Pangilinan J."/>
            <person name="Lipzen A."/>
            <person name="Riley R."/>
            <person name="Ahrendt S."/>
            <person name="Ng V."/>
            <person name="Barry K."/>
            <person name="Daum C."/>
            <person name="Grigoriev I.V."/>
            <person name="Hilden K.S."/>
            <person name="Makela M.R."/>
            <person name="de Vries R.P."/>
        </authorList>
    </citation>
    <scope>NUCLEOTIDE SEQUENCE [LARGE SCALE GENOMIC DNA]</scope>
    <source>
        <strain evidence="2">OM18370.1</strain>
    </source>
</reference>
<proteinExistence type="predicted"/>
<evidence type="ECO:0000256" key="1">
    <source>
        <dbReference type="SAM" id="MobiDB-lite"/>
    </source>
</evidence>
<feature type="region of interest" description="Disordered" evidence="1">
    <location>
        <begin position="224"/>
        <end position="308"/>
    </location>
</feature>
<accession>A0A4Q9MEQ9</accession>
<feature type="compositionally biased region" description="Basic residues" evidence="1">
    <location>
        <begin position="294"/>
        <end position="308"/>
    </location>
</feature>
<gene>
    <name evidence="2" type="ORF">BD311DRAFT_564147</name>
</gene>
<feature type="compositionally biased region" description="Basic and acidic residues" evidence="1">
    <location>
        <begin position="272"/>
        <end position="281"/>
    </location>
</feature>
<feature type="compositionally biased region" description="Basic and acidic residues" evidence="1">
    <location>
        <begin position="17"/>
        <end position="26"/>
    </location>
</feature>
<evidence type="ECO:0000313" key="2">
    <source>
        <dbReference type="EMBL" id="TBU24346.1"/>
    </source>
</evidence>
<organism evidence="2">
    <name type="scientific">Dichomitus squalens</name>
    <dbReference type="NCBI Taxonomy" id="114155"/>
    <lineage>
        <taxon>Eukaryota</taxon>
        <taxon>Fungi</taxon>
        <taxon>Dikarya</taxon>
        <taxon>Basidiomycota</taxon>
        <taxon>Agaricomycotina</taxon>
        <taxon>Agaricomycetes</taxon>
        <taxon>Polyporales</taxon>
        <taxon>Polyporaceae</taxon>
        <taxon>Dichomitus</taxon>
    </lineage>
</organism>
<dbReference type="EMBL" id="ML143482">
    <property type="protein sequence ID" value="TBU24346.1"/>
    <property type="molecule type" value="Genomic_DNA"/>
</dbReference>
<dbReference type="Proteomes" id="UP000292957">
    <property type="component" value="Unassembled WGS sequence"/>
</dbReference>
<name>A0A4Q9MEQ9_9APHY</name>
<dbReference type="AlphaFoldDB" id="A0A4Q9MEQ9"/>